<dbReference type="RefSeq" id="WP_188616179.1">
    <property type="nucleotide sequence ID" value="NZ_BMLV01000001.1"/>
</dbReference>
<name>A0ABQ2NH88_9FLAO</name>
<dbReference type="EMBL" id="BMLV01000001">
    <property type="protein sequence ID" value="GGP01401.1"/>
    <property type="molecule type" value="Genomic_DNA"/>
</dbReference>
<proteinExistence type="predicted"/>
<evidence type="ECO:0000313" key="2">
    <source>
        <dbReference type="Proteomes" id="UP000620064"/>
    </source>
</evidence>
<dbReference type="Proteomes" id="UP000620064">
    <property type="component" value="Unassembled WGS sequence"/>
</dbReference>
<keyword evidence="2" id="KW-1185">Reference proteome</keyword>
<organism evidence="1 2">
    <name type="scientific">Cloacibacterium rupense</name>
    <dbReference type="NCBI Taxonomy" id="517423"/>
    <lineage>
        <taxon>Bacteria</taxon>
        <taxon>Pseudomonadati</taxon>
        <taxon>Bacteroidota</taxon>
        <taxon>Flavobacteriia</taxon>
        <taxon>Flavobacteriales</taxon>
        <taxon>Weeksellaceae</taxon>
    </lineage>
</organism>
<sequence length="270" mass="31039">MKPISIFLILMWSISIFSQENKISDNEFQLKLDSIKSEGNLLYSLENASWNASDIIRENKMLRNEVGQYLTYKSNDTVKTVFLNKKADKVMVEYLFLNNSKKAIKHRLKERDLNSLELDLKNNREKLISQLSDPKYEVGVPEGFSLNLITIPSGNKFRTYIITGANDSGVIPFGNDYLFVTDKIGNILESKKFHSRLIPQYTSTAQGEMSMSTHSHLKTNSFISATDICTFKLYAPFTKLEKFFVYSPAYSTYFEYDGKKDTLKKVKSPF</sequence>
<protein>
    <submittedName>
        <fullName evidence="1">Uncharacterized protein</fullName>
    </submittedName>
</protein>
<accession>A0ABQ2NH88</accession>
<comment type="caution">
    <text evidence="1">The sequence shown here is derived from an EMBL/GenBank/DDBJ whole genome shotgun (WGS) entry which is preliminary data.</text>
</comment>
<gene>
    <name evidence="1" type="ORF">GCM10010992_01630</name>
</gene>
<reference evidence="2" key="1">
    <citation type="journal article" date="2019" name="Int. J. Syst. Evol. Microbiol.">
        <title>The Global Catalogue of Microorganisms (GCM) 10K type strain sequencing project: providing services to taxonomists for standard genome sequencing and annotation.</title>
        <authorList>
            <consortium name="The Broad Institute Genomics Platform"/>
            <consortium name="The Broad Institute Genome Sequencing Center for Infectious Disease"/>
            <person name="Wu L."/>
            <person name="Ma J."/>
        </authorList>
    </citation>
    <scope>NUCLEOTIDE SEQUENCE [LARGE SCALE GENOMIC DNA]</scope>
    <source>
        <strain evidence="2">CGMCC 1.7656</strain>
    </source>
</reference>
<evidence type="ECO:0000313" key="1">
    <source>
        <dbReference type="EMBL" id="GGP01401.1"/>
    </source>
</evidence>